<comment type="caution">
    <text evidence="1">The sequence shown here is derived from an EMBL/GenBank/DDBJ whole genome shotgun (WGS) entry which is preliminary data.</text>
</comment>
<reference evidence="1 2" key="1">
    <citation type="submission" date="2017-11" db="EMBL/GenBank/DDBJ databases">
        <title>The genome of Rhizophagus clarus HR1 reveals common genetic basis of auxotrophy among arbuscular mycorrhizal fungi.</title>
        <authorList>
            <person name="Kobayashi Y."/>
        </authorList>
    </citation>
    <scope>NUCLEOTIDE SEQUENCE [LARGE SCALE GENOMIC DNA]</scope>
    <source>
        <strain evidence="1 2">HR1</strain>
    </source>
</reference>
<evidence type="ECO:0000313" key="1">
    <source>
        <dbReference type="EMBL" id="GBB98841.1"/>
    </source>
</evidence>
<organism evidence="1 2">
    <name type="scientific">Rhizophagus clarus</name>
    <dbReference type="NCBI Taxonomy" id="94130"/>
    <lineage>
        <taxon>Eukaryota</taxon>
        <taxon>Fungi</taxon>
        <taxon>Fungi incertae sedis</taxon>
        <taxon>Mucoromycota</taxon>
        <taxon>Glomeromycotina</taxon>
        <taxon>Glomeromycetes</taxon>
        <taxon>Glomerales</taxon>
        <taxon>Glomeraceae</taxon>
        <taxon>Rhizophagus</taxon>
    </lineage>
</organism>
<gene>
    <name evidence="1" type="ORF">RclHR1_03340002</name>
</gene>
<dbReference type="Proteomes" id="UP000247702">
    <property type="component" value="Unassembled WGS sequence"/>
</dbReference>
<evidence type="ECO:0000313" key="2">
    <source>
        <dbReference type="Proteomes" id="UP000247702"/>
    </source>
</evidence>
<protein>
    <submittedName>
        <fullName evidence="1">Uncharacterized protein</fullName>
    </submittedName>
</protein>
<sequence length="82" mass="8968">MPSFKGYLTSVQNTEGPELHFKADHCPKLHFKSGTLFRGGPLSLEFRGRPVQKSFIGGLLSGRSGPSYFEGPKEVDCGILKV</sequence>
<dbReference type="EMBL" id="BEXD01002602">
    <property type="protein sequence ID" value="GBB98841.1"/>
    <property type="molecule type" value="Genomic_DNA"/>
</dbReference>
<proteinExistence type="predicted"/>
<name>A0A2Z6RQL1_9GLOM</name>
<keyword evidence="2" id="KW-1185">Reference proteome</keyword>
<accession>A0A2Z6RQL1</accession>
<dbReference type="AlphaFoldDB" id="A0A2Z6RQL1"/>